<dbReference type="InterPro" id="IPR047767">
    <property type="entry name" value="PSP1-like"/>
</dbReference>
<organism evidence="3 4">
    <name type="scientific">Humidesulfovibrio mexicanus</name>
    <dbReference type="NCBI Taxonomy" id="147047"/>
    <lineage>
        <taxon>Bacteria</taxon>
        <taxon>Pseudomonadati</taxon>
        <taxon>Thermodesulfobacteriota</taxon>
        <taxon>Desulfovibrionia</taxon>
        <taxon>Desulfovibrionales</taxon>
        <taxon>Desulfovibrionaceae</taxon>
        <taxon>Humidesulfovibrio</taxon>
    </lineage>
</organism>
<dbReference type="RefSeq" id="WP_089272823.1">
    <property type="nucleotide sequence ID" value="NZ_FZOC01000002.1"/>
</dbReference>
<evidence type="ECO:0000313" key="3">
    <source>
        <dbReference type="EMBL" id="SNR78366.1"/>
    </source>
</evidence>
<protein>
    <submittedName>
        <fullName evidence="3">Cell fate regulator YaaT, PSP1 superfamily (Controls sporulation, competence, biofilm development)</fullName>
    </submittedName>
</protein>
<feature type="compositionally biased region" description="Basic and acidic residues" evidence="1">
    <location>
        <begin position="430"/>
        <end position="439"/>
    </location>
</feature>
<dbReference type="GO" id="GO:0005737">
    <property type="term" value="C:cytoplasm"/>
    <property type="evidence" value="ECO:0007669"/>
    <property type="project" value="TreeGrafter"/>
</dbReference>
<feature type="region of interest" description="Disordered" evidence="1">
    <location>
        <begin position="353"/>
        <end position="457"/>
    </location>
</feature>
<feature type="compositionally biased region" description="Basic and acidic residues" evidence="1">
    <location>
        <begin position="400"/>
        <end position="416"/>
    </location>
</feature>
<feature type="compositionally biased region" description="Low complexity" evidence="1">
    <location>
        <begin position="417"/>
        <end position="429"/>
    </location>
</feature>
<dbReference type="Proteomes" id="UP000198324">
    <property type="component" value="Unassembled WGS sequence"/>
</dbReference>
<feature type="compositionally biased region" description="Basic and acidic residues" evidence="1">
    <location>
        <begin position="356"/>
        <end position="374"/>
    </location>
</feature>
<sequence length="457" mass="49675">MSQILGIKFSDHGPVCYFASGEHELGVGQHVLVETDQGQALGRVATVSVSPVSSLCGASEQDAAAPAPAPFEVSLGVAEWEGQPCEAAVLDAPCAARPEGAVCLSEASAFDGEGAPAPSPVALFASDQAPAQPVPRTSQGLERILRPATEADLDIQGENRRLARRAFSFCRGCISSQNLDMKLVDVEVLHDRSKMIFFFTAPSRIDFRELIKSLVREFHTRIELRQIGVRHETQMIGAIGNCGQVCCCRRFLRKFAPVTIKMAKEQNLFLNPAKISGICGRLLCCLSYEQKGYEEFHKQCPKIGKRVQTPLGSVKVLRANFFKKSISVWVEDAGEREFTLEEWREMLARQPADAAVEAKAEPKGAARGEPRAETASDGAGRAPAGRPGRTTGRVSTGRPARTERPPRIDKDDRPPKAEAAQDAGAGPRAEAAEGEARERSRPRRKRRKSKSGPKPQQ</sequence>
<feature type="domain" description="PSP1 C-terminal" evidence="2">
    <location>
        <begin position="142"/>
        <end position="227"/>
    </location>
</feature>
<proteinExistence type="predicted"/>
<dbReference type="NCBIfam" id="NF041131">
    <property type="entry name" value="RicT_YaaT_fam"/>
    <property type="match status" value="1"/>
</dbReference>
<feature type="compositionally biased region" description="Basic residues" evidence="1">
    <location>
        <begin position="440"/>
        <end position="451"/>
    </location>
</feature>
<dbReference type="InterPro" id="IPR007557">
    <property type="entry name" value="PSP1_C"/>
</dbReference>
<dbReference type="PANTHER" id="PTHR43830:SF3">
    <property type="entry name" value="PROTEIN PSP1"/>
    <property type="match status" value="1"/>
</dbReference>
<dbReference type="PROSITE" id="PS51411">
    <property type="entry name" value="PSP1_C"/>
    <property type="match status" value="1"/>
</dbReference>
<dbReference type="PANTHER" id="PTHR43830">
    <property type="entry name" value="PROTEIN PSP1"/>
    <property type="match status" value="1"/>
</dbReference>
<evidence type="ECO:0000259" key="2">
    <source>
        <dbReference type="PROSITE" id="PS51411"/>
    </source>
</evidence>
<dbReference type="Pfam" id="PF04468">
    <property type="entry name" value="PSP1"/>
    <property type="match status" value="1"/>
</dbReference>
<feature type="compositionally biased region" description="Low complexity" evidence="1">
    <location>
        <begin position="378"/>
        <end position="393"/>
    </location>
</feature>
<dbReference type="AlphaFoldDB" id="A0A238Z4U1"/>
<dbReference type="EMBL" id="FZOC01000002">
    <property type="protein sequence ID" value="SNR78366.1"/>
    <property type="molecule type" value="Genomic_DNA"/>
</dbReference>
<accession>A0A238Z4U1</accession>
<gene>
    <name evidence="3" type="ORF">SAMN04488503_1253</name>
</gene>
<reference evidence="3 4" key="1">
    <citation type="submission" date="2017-06" db="EMBL/GenBank/DDBJ databases">
        <authorList>
            <person name="Kim H.J."/>
            <person name="Triplett B.A."/>
        </authorList>
    </citation>
    <scope>NUCLEOTIDE SEQUENCE [LARGE SCALE GENOMIC DNA]</scope>
    <source>
        <strain evidence="3 4">DSM 13116</strain>
    </source>
</reference>
<keyword evidence="4" id="KW-1185">Reference proteome</keyword>
<evidence type="ECO:0000313" key="4">
    <source>
        <dbReference type="Proteomes" id="UP000198324"/>
    </source>
</evidence>
<evidence type="ECO:0000256" key="1">
    <source>
        <dbReference type="SAM" id="MobiDB-lite"/>
    </source>
</evidence>
<name>A0A238Z4U1_9BACT</name>